<organism evidence="2 3">
    <name type="scientific">Xylanibacter brevis</name>
    <dbReference type="NCBI Taxonomy" id="83231"/>
    <lineage>
        <taxon>Bacteria</taxon>
        <taxon>Pseudomonadati</taxon>
        <taxon>Bacteroidota</taxon>
        <taxon>Bacteroidia</taxon>
        <taxon>Bacteroidales</taxon>
        <taxon>Prevotellaceae</taxon>
        <taxon>Xylanibacter</taxon>
    </lineage>
</organism>
<evidence type="ECO:0000256" key="1">
    <source>
        <dbReference type="SAM" id="Phobius"/>
    </source>
</evidence>
<evidence type="ECO:0008006" key="4">
    <source>
        <dbReference type="Google" id="ProtNLM"/>
    </source>
</evidence>
<keyword evidence="1" id="KW-1133">Transmembrane helix</keyword>
<accession>A0ABS9CIP9</accession>
<comment type="caution">
    <text evidence="2">The sequence shown here is derived from an EMBL/GenBank/DDBJ whole genome shotgun (WGS) entry which is preliminary data.</text>
</comment>
<dbReference type="EMBL" id="JADYTN010000016">
    <property type="protein sequence ID" value="MCF2564064.1"/>
    <property type="molecule type" value="Genomic_DNA"/>
</dbReference>
<dbReference type="Proteomes" id="UP001200470">
    <property type="component" value="Unassembled WGS sequence"/>
</dbReference>
<protein>
    <recommendedName>
        <fullName evidence="4">Anti sigma-E protein RseA N-terminal domain-containing protein</fullName>
    </recommendedName>
</protein>
<keyword evidence="1" id="KW-0812">Transmembrane</keyword>
<reference evidence="2 3" key="1">
    <citation type="submission" date="2020-12" db="EMBL/GenBank/DDBJ databases">
        <title>Whole genome sequences of gut porcine anaerobes.</title>
        <authorList>
            <person name="Kubasova T."/>
            <person name="Jahodarova E."/>
            <person name="Rychlik I."/>
        </authorList>
    </citation>
    <scope>NUCLEOTIDE SEQUENCE [LARGE SCALE GENOMIC DNA]</scope>
    <source>
        <strain evidence="2 3">An925</strain>
    </source>
</reference>
<sequence>MTNQQLINLLESFMDGQTTVEQETQLADFFRQATDADRPEGISNDDWQAYCEMFRMFENGMEDHTATIRPVGTDASEKKHRILPLRWMTAAASVAVLLVGALTLWNHTTDQPQPIAQSQPAITPVETDTVAVDRCQIPLDSITPPAKTTKRKIRRLHSVPPSPKEYLAETGTTKTVDKAISQADLDEAVAQAELLLQAMQLQQMVELNDSKMQYLQAMDALDAEEEEYVEQ</sequence>
<name>A0ABS9CIP9_9BACT</name>
<feature type="transmembrane region" description="Helical" evidence="1">
    <location>
        <begin position="85"/>
        <end position="105"/>
    </location>
</feature>
<keyword evidence="1" id="KW-0472">Membrane</keyword>
<gene>
    <name evidence="2" type="ORF">I6E12_08060</name>
</gene>
<evidence type="ECO:0000313" key="3">
    <source>
        <dbReference type="Proteomes" id="UP001200470"/>
    </source>
</evidence>
<keyword evidence="3" id="KW-1185">Reference proteome</keyword>
<evidence type="ECO:0000313" key="2">
    <source>
        <dbReference type="EMBL" id="MCF2564064.1"/>
    </source>
</evidence>
<proteinExistence type="predicted"/>
<dbReference type="RefSeq" id="WP_301638205.1">
    <property type="nucleotide sequence ID" value="NZ_JADYTN010000016.1"/>
</dbReference>